<evidence type="ECO:0000313" key="2">
    <source>
        <dbReference type="Proteomes" id="UP000193648"/>
    </source>
</evidence>
<keyword evidence="2" id="KW-1185">Reference proteome</keyword>
<dbReference type="STRING" id="64571.A0A1Y2GEI8"/>
<accession>A0A1Y2GEI8</accession>
<comment type="caution">
    <text evidence="1">The sequence shown here is derived from an EMBL/GenBank/DDBJ whole genome shotgun (WGS) entry which is preliminary data.</text>
</comment>
<gene>
    <name evidence="1" type="ORF">BCR41DRAFT_388471</name>
</gene>
<dbReference type="RefSeq" id="XP_021878518.1">
    <property type="nucleotide sequence ID" value="XM_022028004.1"/>
</dbReference>
<dbReference type="OrthoDB" id="2412648at2759"/>
<protein>
    <submittedName>
        <fullName evidence="1">Uncharacterized protein</fullName>
    </submittedName>
</protein>
<dbReference type="EMBL" id="MCFF01000036">
    <property type="protein sequence ID" value="ORZ08735.1"/>
    <property type="molecule type" value="Genomic_DNA"/>
</dbReference>
<name>A0A1Y2GEI8_9FUNG</name>
<reference evidence="1 2" key="1">
    <citation type="submission" date="2016-07" db="EMBL/GenBank/DDBJ databases">
        <title>Pervasive Adenine N6-methylation of Active Genes in Fungi.</title>
        <authorList>
            <consortium name="DOE Joint Genome Institute"/>
            <person name="Mondo S.J."/>
            <person name="Dannebaum R.O."/>
            <person name="Kuo R.C."/>
            <person name="Labutti K."/>
            <person name="Haridas S."/>
            <person name="Kuo A."/>
            <person name="Salamov A."/>
            <person name="Ahrendt S.R."/>
            <person name="Lipzen A."/>
            <person name="Sullivan W."/>
            <person name="Andreopoulos W.B."/>
            <person name="Clum A."/>
            <person name="Lindquist E."/>
            <person name="Daum C."/>
            <person name="Ramamoorthy G.K."/>
            <person name="Gryganskyi A."/>
            <person name="Culley D."/>
            <person name="Magnuson J.K."/>
            <person name="James T.Y."/>
            <person name="O'Malley M.A."/>
            <person name="Stajich J.E."/>
            <person name="Spatafora J.W."/>
            <person name="Visel A."/>
            <person name="Grigoriev I.V."/>
        </authorList>
    </citation>
    <scope>NUCLEOTIDE SEQUENCE [LARGE SCALE GENOMIC DNA]</scope>
    <source>
        <strain evidence="1 2">NRRL 3116</strain>
    </source>
</reference>
<proteinExistence type="predicted"/>
<dbReference type="Proteomes" id="UP000193648">
    <property type="component" value="Unassembled WGS sequence"/>
</dbReference>
<dbReference type="GeneID" id="33569847"/>
<evidence type="ECO:0000313" key="1">
    <source>
        <dbReference type="EMBL" id="ORZ08735.1"/>
    </source>
</evidence>
<dbReference type="AlphaFoldDB" id="A0A1Y2GEI8"/>
<sequence length="164" mass="18592">MLHPIIYTEYVYRGRGRRGSPEPWPQDLIQSYSSHSPKVSRLLKNFTMRFSVVAAIAALASIASAQSAYFPFAPQGPCVSQCTNSVGKTFFANYNDIDEYNQYFIISLSYTFERGTPTTRDFMTKAGICMSSCPQNELDLYTADYSPKLEWYKANKNLPIPPRP</sequence>
<organism evidence="1 2">
    <name type="scientific">Lobosporangium transversale</name>
    <dbReference type="NCBI Taxonomy" id="64571"/>
    <lineage>
        <taxon>Eukaryota</taxon>
        <taxon>Fungi</taxon>
        <taxon>Fungi incertae sedis</taxon>
        <taxon>Mucoromycota</taxon>
        <taxon>Mortierellomycotina</taxon>
        <taxon>Mortierellomycetes</taxon>
        <taxon>Mortierellales</taxon>
        <taxon>Mortierellaceae</taxon>
        <taxon>Lobosporangium</taxon>
    </lineage>
</organism>
<dbReference type="InParanoid" id="A0A1Y2GEI8"/>